<evidence type="ECO:0000313" key="2">
    <source>
        <dbReference type="Proteomes" id="UP001220225"/>
    </source>
</evidence>
<protein>
    <submittedName>
        <fullName evidence="1">Uncharacterized protein</fullName>
    </submittedName>
</protein>
<reference evidence="1 2" key="1">
    <citation type="submission" date="2023-02" db="EMBL/GenBank/DDBJ databases">
        <title>Entomopathogenic bacteria.</title>
        <authorList>
            <person name="Machado R.A."/>
        </authorList>
    </citation>
    <scope>NUCLEOTIDE SEQUENCE [LARGE SCALE GENOMIC DNA]</scope>
    <source>
        <strain evidence="1 2">XENO-2</strain>
    </source>
</reference>
<dbReference type="RefSeq" id="WP_273574977.1">
    <property type="nucleotide sequence ID" value="NZ_JAQRFN010000005.1"/>
</dbReference>
<name>A0ABT5LTP4_9GAMM</name>
<dbReference type="EMBL" id="JAQRFN010000005">
    <property type="protein sequence ID" value="MDC9596434.1"/>
    <property type="molecule type" value="Genomic_DNA"/>
</dbReference>
<comment type="caution">
    <text evidence="1">The sequence shown here is derived from an EMBL/GenBank/DDBJ whole genome shotgun (WGS) entry which is preliminary data.</text>
</comment>
<keyword evidence="2" id="KW-1185">Reference proteome</keyword>
<evidence type="ECO:0000313" key="1">
    <source>
        <dbReference type="EMBL" id="MDC9596434.1"/>
    </source>
</evidence>
<gene>
    <name evidence="1" type="ORF">PSI14_06010</name>
</gene>
<sequence>MVRIDNDNNRSNSPSYHYRNYKSIDNHMGVIVWNNNSLFIFEPNCGGVLYHAGCGSFNKEMLPQLIDSLIDSMYRKTARNGHSRIKYIHRPDNSRHYLNDNAVK</sequence>
<organism evidence="1 2">
    <name type="scientific">Xenorhabdus anantnagensis</name>
    <dbReference type="NCBI Taxonomy" id="3025875"/>
    <lineage>
        <taxon>Bacteria</taxon>
        <taxon>Pseudomonadati</taxon>
        <taxon>Pseudomonadota</taxon>
        <taxon>Gammaproteobacteria</taxon>
        <taxon>Enterobacterales</taxon>
        <taxon>Morganellaceae</taxon>
        <taxon>Xenorhabdus</taxon>
    </lineage>
</organism>
<accession>A0ABT5LTP4</accession>
<proteinExistence type="predicted"/>
<dbReference type="Proteomes" id="UP001220225">
    <property type="component" value="Unassembled WGS sequence"/>
</dbReference>